<evidence type="ECO:0000313" key="3">
    <source>
        <dbReference type="Proteomes" id="UP000015241"/>
    </source>
</evidence>
<evidence type="ECO:0000256" key="1">
    <source>
        <dbReference type="SAM" id="MobiDB-lite"/>
    </source>
</evidence>
<dbReference type="AlphaFoldDB" id="S8FFS3"/>
<name>S8FFS3_FOMSC</name>
<gene>
    <name evidence="2" type="ORF">FOMPIDRAFT_1025073</name>
</gene>
<feature type="compositionally biased region" description="Low complexity" evidence="1">
    <location>
        <begin position="89"/>
        <end position="100"/>
    </location>
</feature>
<sequence>MLKMYTANGDGQDVLISAEISDELEKILKGYPGVADDPDSSLLGSTEAGELASPMQLKDESEQFFDWASFMSEDESISKAATPDLVHQPSSTKTSPGSGSDNESGGHGASSSMLDDVRIAQPEMTNDPLESSIWGAIDGGEGLYFEAQDCWKWDEPPPSSELPWAIT</sequence>
<accession>S8FFS3</accession>
<dbReference type="STRING" id="743788.S8FFS3"/>
<reference evidence="2 3" key="1">
    <citation type="journal article" date="2012" name="Science">
        <title>The Paleozoic origin of enzymatic lignin decomposition reconstructed from 31 fungal genomes.</title>
        <authorList>
            <person name="Floudas D."/>
            <person name="Binder M."/>
            <person name="Riley R."/>
            <person name="Barry K."/>
            <person name="Blanchette R.A."/>
            <person name="Henrissat B."/>
            <person name="Martinez A.T."/>
            <person name="Otillar R."/>
            <person name="Spatafora J.W."/>
            <person name="Yadav J.S."/>
            <person name="Aerts A."/>
            <person name="Benoit I."/>
            <person name="Boyd A."/>
            <person name="Carlson A."/>
            <person name="Copeland A."/>
            <person name="Coutinho P.M."/>
            <person name="de Vries R.P."/>
            <person name="Ferreira P."/>
            <person name="Findley K."/>
            <person name="Foster B."/>
            <person name="Gaskell J."/>
            <person name="Glotzer D."/>
            <person name="Gorecki P."/>
            <person name="Heitman J."/>
            <person name="Hesse C."/>
            <person name="Hori C."/>
            <person name="Igarashi K."/>
            <person name="Jurgens J.A."/>
            <person name="Kallen N."/>
            <person name="Kersten P."/>
            <person name="Kohler A."/>
            <person name="Kuees U."/>
            <person name="Kumar T.K.A."/>
            <person name="Kuo A."/>
            <person name="LaButti K."/>
            <person name="Larrondo L.F."/>
            <person name="Lindquist E."/>
            <person name="Ling A."/>
            <person name="Lombard V."/>
            <person name="Lucas S."/>
            <person name="Lundell T."/>
            <person name="Martin R."/>
            <person name="McLaughlin D.J."/>
            <person name="Morgenstern I."/>
            <person name="Morin E."/>
            <person name="Murat C."/>
            <person name="Nagy L.G."/>
            <person name="Nolan M."/>
            <person name="Ohm R.A."/>
            <person name="Patyshakuliyeva A."/>
            <person name="Rokas A."/>
            <person name="Ruiz-Duenas F.J."/>
            <person name="Sabat G."/>
            <person name="Salamov A."/>
            <person name="Samejima M."/>
            <person name="Schmutz J."/>
            <person name="Slot J.C."/>
            <person name="St John F."/>
            <person name="Stenlid J."/>
            <person name="Sun H."/>
            <person name="Sun S."/>
            <person name="Syed K."/>
            <person name="Tsang A."/>
            <person name="Wiebenga A."/>
            <person name="Young D."/>
            <person name="Pisabarro A."/>
            <person name="Eastwood D.C."/>
            <person name="Martin F."/>
            <person name="Cullen D."/>
            <person name="Grigoriev I.V."/>
            <person name="Hibbett D.S."/>
        </authorList>
    </citation>
    <scope>NUCLEOTIDE SEQUENCE</scope>
    <source>
        <strain evidence="3">FP-58527</strain>
    </source>
</reference>
<feature type="region of interest" description="Disordered" evidence="1">
    <location>
        <begin position="76"/>
        <end position="133"/>
    </location>
</feature>
<feature type="region of interest" description="Disordered" evidence="1">
    <location>
        <begin position="30"/>
        <end position="56"/>
    </location>
</feature>
<dbReference type="InParanoid" id="S8FFS3"/>
<dbReference type="HOGENOM" id="CLU_1594575_0_0_1"/>
<evidence type="ECO:0000313" key="2">
    <source>
        <dbReference type="EMBL" id="EPS97249.1"/>
    </source>
</evidence>
<proteinExistence type="predicted"/>
<keyword evidence="3" id="KW-1185">Reference proteome</keyword>
<dbReference type="Proteomes" id="UP000015241">
    <property type="component" value="Unassembled WGS sequence"/>
</dbReference>
<dbReference type="EMBL" id="KE504177">
    <property type="protein sequence ID" value="EPS97249.1"/>
    <property type="molecule type" value="Genomic_DNA"/>
</dbReference>
<protein>
    <submittedName>
        <fullName evidence="2">Uncharacterized protein</fullName>
    </submittedName>
</protein>
<organism evidence="2 3">
    <name type="scientific">Fomitopsis schrenkii</name>
    <name type="common">Brown rot fungus</name>
    <dbReference type="NCBI Taxonomy" id="2126942"/>
    <lineage>
        <taxon>Eukaryota</taxon>
        <taxon>Fungi</taxon>
        <taxon>Dikarya</taxon>
        <taxon>Basidiomycota</taxon>
        <taxon>Agaricomycotina</taxon>
        <taxon>Agaricomycetes</taxon>
        <taxon>Polyporales</taxon>
        <taxon>Fomitopsis</taxon>
    </lineage>
</organism>
<dbReference type="OrthoDB" id="1938591at2759"/>